<dbReference type="Proteomes" id="UP001375743">
    <property type="component" value="Unassembled WGS sequence"/>
</dbReference>
<protein>
    <submittedName>
        <fullName evidence="3">Septum formation initiator family protein</fullName>
    </submittedName>
</protein>
<accession>A0ABU8XK18</accession>
<dbReference type="EMBL" id="JBBLZC010000001">
    <property type="protein sequence ID" value="MEK0081547.1"/>
    <property type="molecule type" value="Genomic_DNA"/>
</dbReference>
<keyword evidence="2" id="KW-0472">Membrane</keyword>
<sequence>MVATLLEVLKHQLRGRWLAVLVTAVLVYFGYHALHGHRGLLAWIDTSRDLEAARQELAKLRAERAELQRQIQAFQQDSIDRDLLEEELRKLGYVKPNEVIILRHDDKQPGTSG</sequence>
<evidence type="ECO:0000313" key="3">
    <source>
        <dbReference type="EMBL" id="MEK0081547.1"/>
    </source>
</evidence>
<name>A0ABU8XK18_9PROT</name>
<reference evidence="3 4" key="1">
    <citation type="submission" date="2024-01" db="EMBL/GenBank/DDBJ databases">
        <title>Multi-omics insights into the function and evolution of sodium benzoate biodegradation pathways in Benzoatithermus flavus gen. nov., sp. nov. from hot spring.</title>
        <authorList>
            <person name="Hu C.-J."/>
            <person name="Li W.-J."/>
        </authorList>
    </citation>
    <scope>NUCLEOTIDE SEQUENCE [LARGE SCALE GENOMIC DNA]</scope>
    <source>
        <strain evidence="3 4">SYSU G07066</strain>
    </source>
</reference>
<keyword evidence="2" id="KW-0812">Transmembrane</keyword>
<keyword evidence="1" id="KW-0175">Coiled coil</keyword>
<gene>
    <name evidence="3" type="ORF">U1T56_00155</name>
</gene>
<evidence type="ECO:0000256" key="1">
    <source>
        <dbReference type="SAM" id="Coils"/>
    </source>
</evidence>
<dbReference type="InterPro" id="IPR007060">
    <property type="entry name" value="FtsL/DivIC"/>
</dbReference>
<evidence type="ECO:0000256" key="2">
    <source>
        <dbReference type="SAM" id="Phobius"/>
    </source>
</evidence>
<evidence type="ECO:0000313" key="4">
    <source>
        <dbReference type="Proteomes" id="UP001375743"/>
    </source>
</evidence>
<comment type="caution">
    <text evidence="3">The sequence shown here is derived from an EMBL/GenBank/DDBJ whole genome shotgun (WGS) entry which is preliminary data.</text>
</comment>
<organism evidence="3 4">
    <name type="scientific">Benzoatithermus flavus</name>
    <dbReference type="NCBI Taxonomy" id="3108223"/>
    <lineage>
        <taxon>Bacteria</taxon>
        <taxon>Pseudomonadati</taxon>
        <taxon>Pseudomonadota</taxon>
        <taxon>Alphaproteobacteria</taxon>
        <taxon>Geminicoccales</taxon>
        <taxon>Geminicoccaceae</taxon>
        <taxon>Benzoatithermus</taxon>
    </lineage>
</organism>
<feature type="transmembrane region" description="Helical" evidence="2">
    <location>
        <begin position="15"/>
        <end position="34"/>
    </location>
</feature>
<proteinExistence type="predicted"/>
<keyword evidence="4" id="KW-1185">Reference proteome</keyword>
<dbReference type="RefSeq" id="WP_418157401.1">
    <property type="nucleotide sequence ID" value="NZ_JBBLZC010000001.1"/>
</dbReference>
<feature type="coiled-coil region" evidence="1">
    <location>
        <begin position="43"/>
        <end position="77"/>
    </location>
</feature>
<dbReference type="Pfam" id="PF04977">
    <property type="entry name" value="DivIC"/>
    <property type="match status" value="1"/>
</dbReference>
<keyword evidence="2" id="KW-1133">Transmembrane helix</keyword>